<dbReference type="Gene3D" id="3.20.20.190">
    <property type="entry name" value="Phosphatidylinositol (PI) phosphodiesterase"/>
    <property type="match status" value="1"/>
</dbReference>
<feature type="domain" description="GP-PDE" evidence="1">
    <location>
        <begin position="45"/>
        <end position="280"/>
    </location>
</feature>
<dbReference type="PROSITE" id="PS51704">
    <property type="entry name" value="GP_PDE"/>
    <property type="match status" value="1"/>
</dbReference>
<proteinExistence type="predicted"/>
<evidence type="ECO:0000313" key="3">
    <source>
        <dbReference type="Proteomes" id="UP000460287"/>
    </source>
</evidence>
<dbReference type="InterPro" id="IPR017946">
    <property type="entry name" value="PLC-like_Pdiesterase_TIM-brl"/>
</dbReference>
<name>A0A7X2MYI6_9CLOT</name>
<dbReference type="SUPFAM" id="SSF51695">
    <property type="entry name" value="PLC-like phosphodiesterases"/>
    <property type="match status" value="1"/>
</dbReference>
<dbReference type="Pfam" id="PF03009">
    <property type="entry name" value="GDPD"/>
    <property type="match status" value="1"/>
</dbReference>
<organism evidence="2 3">
    <name type="scientific">Inconstantimicrobium porci</name>
    <dbReference type="NCBI Taxonomy" id="2652291"/>
    <lineage>
        <taxon>Bacteria</taxon>
        <taxon>Bacillati</taxon>
        <taxon>Bacillota</taxon>
        <taxon>Clostridia</taxon>
        <taxon>Eubacteriales</taxon>
        <taxon>Clostridiaceae</taxon>
        <taxon>Inconstantimicrobium</taxon>
    </lineage>
</organism>
<dbReference type="PANTHER" id="PTHR46211:SF1">
    <property type="entry name" value="GLYCEROPHOSPHODIESTER PHOSPHODIESTERASE, CYTOPLASMIC"/>
    <property type="match status" value="1"/>
</dbReference>
<dbReference type="RefSeq" id="WP_154531294.1">
    <property type="nucleotide sequence ID" value="NZ_VULX01000010.1"/>
</dbReference>
<dbReference type="EMBL" id="VULX01000010">
    <property type="protein sequence ID" value="MSR91403.1"/>
    <property type="molecule type" value="Genomic_DNA"/>
</dbReference>
<evidence type="ECO:0000313" key="2">
    <source>
        <dbReference type="EMBL" id="MSR91403.1"/>
    </source>
</evidence>
<dbReference type="InterPro" id="IPR030395">
    <property type="entry name" value="GP_PDE_dom"/>
</dbReference>
<dbReference type="GO" id="GO:0008081">
    <property type="term" value="F:phosphoric diester hydrolase activity"/>
    <property type="evidence" value="ECO:0007669"/>
    <property type="project" value="InterPro"/>
</dbReference>
<accession>A0A7X2MYI6</accession>
<dbReference type="GO" id="GO:0006629">
    <property type="term" value="P:lipid metabolic process"/>
    <property type="evidence" value="ECO:0007669"/>
    <property type="project" value="InterPro"/>
</dbReference>
<protein>
    <recommendedName>
        <fullName evidence="1">GP-PDE domain-containing protein</fullName>
    </recommendedName>
</protein>
<comment type="caution">
    <text evidence="2">The sequence shown here is derived from an EMBL/GenBank/DDBJ whole genome shotgun (WGS) entry which is preliminary data.</text>
</comment>
<reference evidence="2 3" key="1">
    <citation type="submission" date="2019-08" db="EMBL/GenBank/DDBJ databases">
        <title>In-depth cultivation of the pig gut microbiome towards novel bacterial diversity and tailored functional studies.</title>
        <authorList>
            <person name="Wylensek D."/>
            <person name="Hitch T.C.A."/>
            <person name="Clavel T."/>
        </authorList>
    </citation>
    <scope>NUCLEOTIDE SEQUENCE [LARGE SCALE GENOMIC DNA]</scope>
    <source>
        <strain evidence="2 3">WCA-383-APC-5B</strain>
    </source>
</reference>
<gene>
    <name evidence="2" type="ORF">FYJ33_08240</name>
</gene>
<dbReference type="Proteomes" id="UP000460287">
    <property type="component" value="Unassembled WGS sequence"/>
</dbReference>
<evidence type="ECO:0000259" key="1">
    <source>
        <dbReference type="PROSITE" id="PS51704"/>
    </source>
</evidence>
<dbReference type="AlphaFoldDB" id="A0A7X2MYI6"/>
<dbReference type="PANTHER" id="PTHR46211">
    <property type="entry name" value="GLYCEROPHOSPHORYL DIESTER PHOSPHODIESTERASE"/>
    <property type="match status" value="1"/>
</dbReference>
<keyword evidence="3" id="KW-1185">Reference proteome</keyword>
<sequence>MKTKFKVFIASFLIITVFLAVIPRSENEIRNIETLRAYASNVKDILFIGHRGFVSAAPENTVPSYIMAGREKFWGGETDINTTKDGKWIVLHDNKIDRMTNGTGKVKDLTLKEIRKYHIKCGRNLKLYGKLKIPTFEEYLKTCRDTGIAPVIEFKPDCDITKVNAAVDIIKHYDMVKKCICISFRLPVLKEIRKNDKDIKLQWLIGSELDENHLRNASQLGPHAGIDINQKYLSEAMIRKCHEKNLEVNCWTVNDKKMASKYADWGVDYITSDKISTLKK</sequence>